<dbReference type="Proteomes" id="UP000199387">
    <property type="component" value="Unassembled WGS sequence"/>
</dbReference>
<sequence>MKKAQLVRKSQAFPVPRGRTFNLSCDNFNTQVARIRLRRGDFIRVTCRGRTALVFNSFFGFNRGRVNLRQGEWINFFGT</sequence>
<gene>
    <name evidence="1" type="ORF">SAMN04488112_103110</name>
</gene>
<protein>
    <submittedName>
        <fullName evidence="1">Uncharacterized protein</fullName>
    </submittedName>
</protein>
<dbReference type="STRING" id="1236220.SAMN04488112_103110"/>
<keyword evidence="2" id="KW-1185">Reference proteome</keyword>
<dbReference type="AlphaFoldDB" id="A0A1G6IZ59"/>
<dbReference type="EMBL" id="FMZA01000003">
    <property type="protein sequence ID" value="SDC11720.1"/>
    <property type="molecule type" value="Genomic_DNA"/>
</dbReference>
<accession>A0A1G6IZ59</accession>
<name>A0A1G6IZ59_9BACL</name>
<reference evidence="1 2" key="1">
    <citation type="submission" date="2016-10" db="EMBL/GenBank/DDBJ databases">
        <authorList>
            <person name="de Groot N.N."/>
        </authorList>
    </citation>
    <scope>NUCLEOTIDE SEQUENCE [LARGE SCALE GENOMIC DNA]</scope>
    <source>
        <strain evidence="1 2">DSM 45514</strain>
    </source>
</reference>
<evidence type="ECO:0000313" key="2">
    <source>
        <dbReference type="Proteomes" id="UP000199387"/>
    </source>
</evidence>
<proteinExistence type="predicted"/>
<evidence type="ECO:0000313" key="1">
    <source>
        <dbReference type="EMBL" id="SDC11720.1"/>
    </source>
</evidence>
<organism evidence="1 2">
    <name type="scientific">Melghirimyces thermohalophilus</name>
    <dbReference type="NCBI Taxonomy" id="1236220"/>
    <lineage>
        <taxon>Bacteria</taxon>
        <taxon>Bacillati</taxon>
        <taxon>Bacillota</taxon>
        <taxon>Bacilli</taxon>
        <taxon>Bacillales</taxon>
        <taxon>Thermoactinomycetaceae</taxon>
        <taxon>Melghirimyces</taxon>
    </lineage>
</organism>